<reference evidence="2" key="4">
    <citation type="submission" date="2025-09" db="UniProtKB">
        <authorList>
            <consortium name="Ensembl"/>
        </authorList>
    </citation>
    <scope>IDENTIFICATION</scope>
</reference>
<protein>
    <submittedName>
        <fullName evidence="2">Uncharacterized protein</fullName>
    </submittedName>
</protein>
<dbReference type="PANTHER" id="PTHR12042">
    <property type="entry name" value="LACTOSYLCERAMIDE 4-ALPHA-GALACTOSYLTRANSFERASE ALPHA- 1,4-GALACTOSYLTRANSFERASE"/>
    <property type="match status" value="1"/>
</dbReference>
<accession>K7EWI4</accession>
<dbReference type="InterPro" id="IPR051981">
    <property type="entry name" value="Glycosyltransf_32"/>
</dbReference>
<evidence type="ECO:0000313" key="2">
    <source>
        <dbReference type="Ensembl" id="ENSPSIP00000000144.1"/>
    </source>
</evidence>
<dbReference type="PANTHER" id="PTHR12042:SF16">
    <property type="entry name" value="ALPHA-1,4-N-ACETYLGLUCOSAMINYLTRANSFERASE"/>
    <property type="match status" value="1"/>
</dbReference>
<keyword evidence="3" id="KW-1185">Reference proteome</keyword>
<reference evidence="2" key="3">
    <citation type="submission" date="2025-08" db="UniProtKB">
        <authorList>
            <consortium name="Ensembl"/>
        </authorList>
    </citation>
    <scope>IDENTIFICATION</scope>
</reference>
<dbReference type="HOGENOM" id="CLU_1776884_0_0_1"/>
<sequence length="146" mass="16585">MLKIEIGLWLFFFFAMVVVYKLSPSPGCSFSFKLSPEPFLTHKADVNQSSGIIFVETTDRLKLSPLATCSVESAARAYPDRPVLFFMKGLKNNTWQDSDSTSAAFALLSAMKNVFLLPFEMETFFEDTPLFSWYHKVRGNIKGEIF</sequence>
<dbReference type="AlphaFoldDB" id="K7EWI4"/>
<dbReference type="EMBL" id="AGCU01113786">
    <property type="status" value="NOT_ANNOTATED_CDS"/>
    <property type="molecule type" value="Genomic_DNA"/>
</dbReference>
<feature type="transmembrane region" description="Helical" evidence="1">
    <location>
        <begin position="6"/>
        <end position="23"/>
    </location>
</feature>
<keyword evidence="1" id="KW-0812">Transmembrane</keyword>
<keyword evidence="1" id="KW-0472">Membrane</keyword>
<dbReference type="Ensembl" id="ENSPSIT00000000144.1">
    <property type="protein sequence ID" value="ENSPSIP00000000144.1"/>
    <property type="gene ID" value="ENSPSIG00000000144.1"/>
</dbReference>
<evidence type="ECO:0000256" key="1">
    <source>
        <dbReference type="SAM" id="Phobius"/>
    </source>
</evidence>
<dbReference type="Proteomes" id="UP000007267">
    <property type="component" value="Unassembled WGS sequence"/>
</dbReference>
<reference evidence="3" key="1">
    <citation type="submission" date="2011-10" db="EMBL/GenBank/DDBJ databases">
        <authorList>
            <consortium name="Soft-shell Turtle Genome Consortium"/>
        </authorList>
    </citation>
    <scope>NUCLEOTIDE SEQUENCE [LARGE SCALE GENOMIC DNA]</scope>
    <source>
        <strain evidence="3">Daiwa-1</strain>
    </source>
</reference>
<keyword evidence="1" id="KW-1133">Transmembrane helix</keyword>
<name>K7EWI4_PELSI</name>
<evidence type="ECO:0000313" key="3">
    <source>
        <dbReference type="Proteomes" id="UP000007267"/>
    </source>
</evidence>
<dbReference type="eggNOG" id="KOG1928">
    <property type="taxonomic scope" value="Eukaryota"/>
</dbReference>
<organism evidence="2 3">
    <name type="scientific">Pelodiscus sinensis</name>
    <name type="common">Chinese softshell turtle</name>
    <name type="synonym">Trionyx sinensis</name>
    <dbReference type="NCBI Taxonomy" id="13735"/>
    <lineage>
        <taxon>Eukaryota</taxon>
        <taxon>Metazoa</taxon>
        <taxon>Chordata</taxon>
        <taxon>Craniata</taxon>
        <taxon>Vertebrata</taxon>
        <taxon>Euteleostomi</taxon>
        <taxon>Archelosauria</taxon>
        <taxon>Testudinata</taxon>
        <taxon>Testudines</taxon>
        <taxon>Cryptodira</taxon>
        <taxon>Trionychia</taxon>
        <taxon>Trionychidae</taxon>
        <taxon>Pelodiscus</taxon>
    </lineage>
</organism>
<dbReference type="GO" id="GO:0006493">
    <property type="term" value="P:protein O-linked glycosylation"/>
    <property type="evidence" value="ECO:0007669"/>
    <property type="project" value="TreeGrafter"/>
</dbReference>
<dbReference type="GO" id="GO:0008375">
    <property type="term" value="F:acetylglucosaminyltransferase activity"/>
    <property type="evidence" value="ECO:0007669"/>
    <property type="project" value="TreeGrafter"/>
</dbReference>
<proteinExistence type="predicted"/>
<reference evidence="3" key="2">
    <citation type="journal article" date="2013" name="Nat. Genet.">
        <title>The draft genomes of soft-shell turtle and green sea turtle yield insights into the development and evolution of the turtle-specific body plan.</title>
        <authorList>
            <person name="Wang Z."/>
            <person name="Pascual-Anaya J."/>
            <person name="Zadissa A."/>
            <person name="Li W."/>
            <person name="Niimura Y."/>
            <person name="Huang Z."/>
            <person name="Li C."/>
            <person name="White S."/>
            <person name="Xiong Z."/>
            <person name="Fang D."/>
            <person name="Wang B."/>
            <person name="Ming Y."/>
            <person name="Chen Y."/>
            <person name="Zheng Y."/>
            <person name="Kuraku S."/>
            <person name="Pignatelli M."/>
            <person name="Herrero J."/>
            <person name="Beal K."/>
            <person name="Nozawa M."/>
            <person name="Li Q."/>
            <person name="Wang J."/>
            <person name="Zhang H."/>
            <person name="Yu L."/>
            <person name="Shigenobu S."/>
            <person name="Wang J."/>
            <person name="Liu J."/>
            <person name="Flicek P."/>
            <person name="Searle S."/>
            <person name="Wang J."/>
            <person name="Kuratani S."/>
            <person name="Yin Y."/>
            <person name="Aken B."/>
            <person name="Zhang G."/>
            <person name="Irie N."/>
        </authorList>
    </citation>
    <scope>NUCLEOTIDE SEQUENCE [LARGE SCALE GENOMIC DNA]</scope>
    <source>
        <strain evidence="3">Daiwa-1</strain>
    </source>
</reference>